<accession>A0A8J7HUY8</accession>
<keyword evidence="2" id="KW-1185">Reference proteome</keyword>
<dbReference type="RefSeq" id="WP_198127838.1">
    <property type="nucleotide sequence ID" value="NZ_JAECZC010000082.1"/>
</dbReference>
<dbReference type="EMBL" id="JAECZC010000082">
    <property type="protein sequence ID" value="MBH8566062.1"/>
    <property type="molecule type" value="Genomic_DNA"/>
</dbReference>
<comment type="caution">
    <text evidence="1">The sequence shown here is derived from an EMBL/GenBank/DDBJ whole genome shotgun (WGS) entry which is preliminary data.</text>
</comment>
<dbReference type="Proteomes" id="UP000632766">
    <property type="component" value="Unassembled WGS sequence"/>
</dbReference>
<organism evidence="1 2">
    <name type="scientific">Amazonocrinis nigriterrae CENA67</name>
    <dbReference type="NCBI Taxonomy" id="2794033"/>
    <lineage>
        <taxon>Bacteria</taxon>
        <taxon>Bacillati</taxon>
        <taxon>Cyanobacteriota</taxon>
        <taxon>Cyanophyceae</taxon>
        <taxon>Nostocales</taxon>
        <taxon>Nostocaceae</taxon>
        <taxon>Amazonocrinis</taxon>
        <taxon>Amazonocrinis nigriterrae</taxon>
    </lineage>
</organism>
<gene>
    <name evidence="1" type="ORF">I8748_28525</name>
</gene>
<dbReference type="AlphaFoldDB" id="A0A8J7HUY8"/>
<protein>
    <submittedName>
        <fullName evidence="1">Uncharacterized protein</fullName>
    </submittedName>
</protein>
<evidence type="ECO:0000313" key="1">
    <source>
        <dbReference type="EMBL" id="MBH8566062.1"/>
    </source>
</evidence>
<sequence length="82" mass="9630">MLDEGRILTVLRWGVVKPYRDNLNRWLAVRLLGNMQRVVVARFRKQSEAEGYLQPIRRLIPDGKFLVVFDGDNKSEVDQDCR</sequence>
<proteinExistence type="predicted"/>
<evidence type="ECO:0000313" key="2">
    <source>
        <dbReference type="Proteomes" id="UP000632766"/>
    </source>
</evidence>
<name>A0A8J7HUY8_9NOST</name>
<reference evidence="1 2" key="1">
    <citation type="journal article" date="2021" name="Int. J. Syst. Evol. Microbiol.">
        <title>Amazonocrinis nigriterrae gen. nov., sp. nov., Atlanticothrix silvestris gen. nov., sp. nov. and Dendronalium phyllosphericum gen. nov., sp. nov., nostocacean cyanobacteria from Brazilian environments.</title>
        <authorList>
            <person name="Alvarenga D.O."/>
            <person name="Andreote A.P.D."/>
            <person name="Branco L.H.Z."/>
            <person name="Delbaje E."/>
            <person name="Cruz R.B."/>
            <person name="Varani A.M."/>
            <person name="Fiore M.F."/>
        </authorList>
    </citation>
    <scope>NUCLEOTIDE SEQUENCE [LARGE SCALE GENOMIC DNA]</scope>
    <source>
        <strain evidence="1 2">CENA67</strain>
    </source>
</reference>